<dbReference type="SUPFAM" id="SSF48498">
    <property type="entry name" value="Tetracyclin repressor-like, C-terminal domain"/>
    <property type="match status" value="1"/>
</dbReference>
<dbReference type="RefSeq" id="WP_264516447.1">
    <property type="nucleotide sequence ID" value="NZ_JAPDDR010000019.1"/>
</dbReference>
<dbReference type="InterPro" id="IPR009057">
    <property type="entry name" value="Homeodomain-like_sf"/>
</dbReference>
<feature type="domain" description="HTH tetR-type" evidence="5">
    <location>
        <begin position="4"/>
        <end position="64"/>
    </location>
</feature>
<proteinExistence type="predicted"/>
<feature type="DNA-binding region" description="H-T-H motif" evidence="4">
    <location>
        <begin position="27"/>
        <end position="46"/>
    </location>
</feature>
<evidence type="ECO:0000256" key="3">
    <source>
        <dbReference type="ARBA" id="ARBA00023163"/>
    </source>
</evidence>
<sequence length="188" mass="20924">MRFSPKREILLDAAWRLFYRDGFHAVGIDTVLAEAGVAKMTLYNHFPSKDDLIVAVLERRAAQFEGSLFAAVEAAGDDPMKRLMTVFDWHAEWLRSPDFNGCAFIKAVAEFPLQEAKPHQVAIAHKTRIYRLLKSLLKALSVRQASALARQFELLIEGAIVAAHTHGRPTAAKDARSAAESLLGSRLR</sequence>
<dbReference type="Gene3D" id="1.10.357.10">
    <property type="entry name" value="Tetracycline Repressor, domain 2"/>
    <property type="match status" value="1"/>
</dbReference>
<name>A0ABT3GBF7_9BACT</name>
<dbReference type="EMBL" id="JAPDDR010000019">
    <property type="protein sequence ID" value="MCW1916831.1"/>
    <property type="molecule type" value="Genomic_DNA"/>
</dbReference>
<evidence type="ECO:0000259" key="5">
    <source>
        <dbReference type="PROSITE" id="PS50977"/>
    </source>
</evidence>
<dbReference type="PRINTS" id="PR00455">
    <property type="entry name" value="HTHTETR"/>
</dbReference>
<dbReference type="SUPFAM" id="SSF46689">
    <property type="entry name" value="Homeodomain-like"/>
    <property type="match status" value="1"/>
</dbReference>
<gene>
    <name evidence="6" type="ORF">OJ996_24800</name>
</gene>
<dbReference type="InterPro" id="IPR001647">
    <property type="entry name" value="HTH_TetR"/>
</dbReference>
<dbReference type="PANTHER" id="PTHR47506">
    <property type="entry name" value="TRANSCRIPTIONAL REGULATORY PROTEIN"/>
    <property type="match status" value="1"/>
</dbReference>
<evidence type="ECO:0000256" key="4">
    <source>
        <dbReference type="PROSITE-ProRule" id="PRU00335"/>
    </source>
</evidence>
<evidence type="ECO:0000313" key="7">
    <source>
        <dbReference type="Proteomes" id="UP001165653"/>
    </source>
</evidence>
<keyword evidence="2 4" id="KW-0238">DNA-binding</keyword>
<dbReference type="PROSITE" id="PS50977">
    <property type="entry name" value="HTH_TETR_2"/>
    <property type="match status" value="1"/>
</dbReference>
<comment type="caution">
    <text evidence="6">The sequence shown here is derived from an EMBL/GenBank/DDBJ whole genome shotgun (WGS) entry which is preliminary data.</text>
</comment>
<dbReference type="PANTHER" id="PTHR47506:SF6">
    <property type="entry name" value="HTH-TYPE TRANSCRIPTIONAL REPRESSOR NEMR"/>
    <property type="match status" value="1"/>
</dbReference>
<keyword evidence="1" id="KW-0805">Transcription regulation</keyword>
<evidence type="ECO:0000256" key="2">
    <source>
        <dbReference type="ARBA" id="ARBA00023125"/>
    </source>
</evidence>
<keyword evidence="3" id="KW-0804">Transcription</keyword>
<evidence type="ECO:0000256" key="1">
    <source>
        <dbReference type="ARBA" id="ARBA00023015"/>
    </source>
</evidence>
<dbReference type="Pfam" id="PF00440">
    <property type="entry name" value="TetR_N"/>
    <property type="match status" value="1"/>
</dbReference>
<keyword evidence="7" id="KW-1185">Reference proteome</keyword>
<dbReference type="Proteomes" id="UP001165653">
    <property type="component" value="Unassembled WGS sequence"/>
</dbReference>
<dbReference type="InterPro" id="IPR036271">
    <property type="entry name" value="Tet_transcr_reg_TetR-rel_C_sf"/>
</dbReference>
<organism evidence="6 7">
    <name type="scientific">Luteolibacter rhizosphaerae</name>
    <dbReference type="NCBI Taxonomy" id="2989719"/>
    <lineage>
        <taxon>Bacteria</taxon>
        <taxon>Pseudomonadati</taxon>
        <taxon>Verrucomicrobiota</taxon>
        <taxon>Verrucomicrobiia</taxon>
        <taxon>Verrucomicrobiales</taxon>
        <taxon>Verrucomicrobiaceae</taxon>
        <taxon>Luteolibacter</taxon>
    </lineage>
</organism>
<protein>
    <submittedName>
        <fullName evidence="6">TetR/AcrR family transcriptional regulator</fullName>
    </submittedName>
</protein>
<evidence type="ECO:0000313" key="6">
    <source>
        <dbReference type="EMBL" id="MCW1916831.1"/>
    </source>
</evidence>
<reference evidence="6" key="1">
    <citation type="submission" date="2022-10" db="EMBL/GenBank/DDBJ databases">
        <title>Luteolibacter sp. GHJ8, whole genome shotgun sequencing project.</title>
        <authorList>
            <person name="Zhao G."/>
            <person name="Shen L."/>
        </authorList>
    </citation>
    <scope>NUCLEOTIDE SEQUENCE</scope>
    <source>
        <strain evidence="6">GHJ8</strain>
    </source>
</reference>
<accession>A0ABT3GBF7</accession>